<evidence type="ECO:0000313" key="1">
    <source>
        <dbReference type="Proteomes" id="UP000095283"/>
    </source>
</evidence>
<protein>
    <submittedName>
        <fullName evidence="2">Transposase</fullName>
    </submittedName>
</protein>
<keyword evidence="1" id="KW-1185">Reference proteome</keyword>
<evidence type="ECO:0000313" key="2">
    <source>
        <dbReference type="WBParaSite" id="Hba_17682"/>
    </source>
</evidence>
<dbReference type="AlphaFoldDB" id="A0A1I7XIV6"/>
<dbReference type="WBParaSite" id="Hba_17682">
    <property type="protein sequence ID" value="Hba_17682"/>
    <property type="gene ID" value="Hba_17682"/>
</dbReference>
<accession>A0A1I7XIV6</accession>
<organism evidence="1 2">
    <name type="scientific">Heterorhabditis bacteriophora</name>
    <name type="common">Entomopathogenic nematode worm</name>
    <dbReference type="NCBI Taxonomy" id="37862"/>
    <lineage>
        <taxon>Eukaryota</taxon>
        <taxon>Metazoa</taxon>
        <taxon>Ecdysozoa</taxon>
        <taxon>Nematoda</taxon>
        <taxon>Chromadorea</taxon>
        <taxon>Rhabditida</taxon>
        <taxon>Rhabditina</taxon>
        <taxon>Rhabditomorpha</taxon>
        <taxon>Strongyloidea</taxon>
        <taxon>Heterorhabditidae</taxon>
        <taxon>Heterorhabditis</taxon>
    </lineage>
</organism>
<dbReference type="Proteomes" id="UP000095283">
    <property type="component" value="Unplaced"/>
</dbReference>
<proteinExistence type="predicted"/>
<reference evidence="2" key="1">
    <citation type="submission" date="2016-11" db="UniProtKB">
        <authorList>
            <consortium name="WormBaseParasite"/>
        </authorList>
    </citation>
    <scope>IDENTIFICATION</scope>
</reference>
<sequence length="105" mass="12588">MLVGQLYAHNRQFFSIKDLKKITPEVWVMIDSDILNNLSMDKMERIFLMIKTCTYLTAMGIEKWLWQAKTLESHKRKEWHRRWTQMSHHGLTLATGHEVLWICAK</sequence>
<name>A0A1I7XIV6_HETBA</name>